<evidence type="ECO:0000313" key="2">
    <source>
        <dbReference type="Proteomes" id="UP000217211"/>
    </source>
</evidence>
<dbReference type="EMBL" id="CP023068">
    <property type="protein sequence ID" value="ASY67000.1"/>
    <property type="molecule type" value="Genomic_DNA"/>
</dbReference>
<keyword evidence="1" id="KW-0614">Plasmid</keyword>
<evidence type="ECO:0000313" key="1">
    <source>
        <dbReference type="EMBL" id="ASY67000.1"/>
    </source>
</evidence>
<reference evidence="1 2" key="1">
    <citation type="submission" date="2017-08" db="EMBL/GenBank/DDBJ databases">
        <title>Multipartite genome sequences of Sinorhizobium species nodulating soybeans.</title>
        <authorList>
            <person name="Tian C.F."/>
        </authorList>
    </citation>
    <scope>NUCLEOTIDE SEQUENCE [LARGE SCALE GENOMIC DNA]</scope>
    <source>
        <strain evidence="1 2">CCBAU 05684</strain>
        <plasmid evidence="2">psj05684b</plasmid>
    </source>
</reference>
<geneLocation type="plasmid" evidence="2">
    <name>psj05684b</name>
</geneLocation>
<dbReference type="STRING" id="716928.GCA_000261485_03047"/>
<name>A0A249PM27_9HYPH</name>
<protein>
    <submittedName>
        <fullName evidence="1">Uncharacterized protein</fullName>
    </submittedName>
</protein>
<accession>A0A249PM27</accession>
<gene>
    <name evidence="1" type="ORF">SJ05684_b60180</name>
</gene>
<keyword evidence="2" id="KW-1185">Reference proteome</keyword>
<dbReference type="AlphaFoldDB" id="A0A249PM27"/>
<dbReference type="RefSeq" id="WP_244426645.1">
    <property type="nucleotide sequence ID" value="NZ_AJQT01000058.1"/>
</dbReference>
<proteinExistence type="predicted"/>
<dbReference type="KEGG" id="esj:SJ05684_b60180"/>
<organism evidence="1 2">
    <name type="scientific">Sinorhizobium sojae CCBAU 05684</name>
    <dbReference type="NCBI Taxonomy" id="716928"/>
    <lineage>
        <taxon>Bacteria</taxon>
        <taxon>Pseudomonadati</taxon>
        <taxon>Pseudomonadota</taxon>
        <taxon>Alphaproteobacteria</taxon>
        <taxon>Hyphomicrobiales</taxon>
        <taxon>Rhizobiaceae</taxon>
        <taxon>Sinorhizobium/Ensifer group</taxon>
        <taxon>Sinorhizobium</taxon>
    </lineage>
</organism>
<dbReference type="Proteomes" id="UP000217211">
    <property type="component" value="Plasmid pSJ05684b"/>
</dbReference>
<sequence>MRAKADALRKRIKEPLIDRYGIGHVMLEIEFTASVDHNRDVIGNEH</sequence>